<dbReference type="GeneID" id="109479082"/>
<dbReference type="KEGG" id="bbel:109479082"/>
<name>A0A6P4ZZY2_BRABE</name>
<dbReference type="RefSeq" id="XP_019636517.1">
    <property type="nucleotide sequence ID" value="XM_019780958.1"/>
</dbReference>
<dbReference type="Gene3D" id="1.10.150.50">
    <property type="entry name" value="Transcription Factor, Ets-1"/>
    <property type="match status" value="1"/>
</dbReference>
<proteinExistence type="predicted"/>
<evidence type="ECO:0000313" key="2">
    <source>
        <dbReference type="RefSeq" id="XP_019636517.1"/>
    </source>
</evidence>
<dbReference type="AlphaFoldDB" id="A0A6P4ZZY2"/>
<organism evidence="1 2">
    <name type="scientific">Branchiostoma belcheri</name>
    <name type="common">Amphioxus</name>
    <dbReference type="NCBI Taxonomy" id="7741"/>
    <lineage>
        <taxon>Eukaryota</taxon>
        <taxon>Metazoa</taxon>
        <taxon>Chordata</taxon>
        <taxon>Cephalochordata</taxon>
        <taxon>Leptocardii</taxon>
        <taxon>Amphioxiformes</taxon>
        <taxon>Branchiostomatidae</taxon>
        <taxon>Branchiostoma</taxon>
    </lineage>
</organism>
<reference evidence="2" key="1">
    <citation type="submission" date="2025-08" db="UniProtKB">
        <authorList>
            <consortium name="RefSeq"/>
        </authorList>
    </citation>
    <scope>IDENTIFICATION</scope>
    <source>
        <tissue evidence="2">Gonad</tissue>
    </source>
</reference>
<dbReference type="Proteomes" id="UP000515135">
    <property type="component" value="Unplaced"/>
</dbReference>
<sequence length="215" mass="24880">MPPVASKPVSPFPAQEMVELLKQIEECVFNLVSASKKRGAKVRQEVVVLLKKYMDLLTEARRECMFFRNFHEILQDNLGNVKKVLETVRDGTVNDILAQLGLEKYGSYFEDKGIKDVRQLMKDSFRVEQLEQLNSGERERIQDKIKGLRDSFKGIKEATKEVHEMGERRYEACKGITEKFTTFLEDITKSREKISTLLADKPNKEETLTINYIIN</sequence>
<evidence type="ECO:0000313" key="1">
    <source>
        <dbReference type="Proteomes" id="UP000515135"/>
    </source>
</evidence>
<dbReference type="OrthoDB" id="10490291at2759"/>
<dbReference type="InterPro" id="IPR013761">
    <property type="entry name" value="SAM/pointed_sf"/>
</dbReference>
<dbReference type="SUPFAM" id="SSF47769">
    <property type="entry name" value="SAM/Pointed domain"/>
    <property type="match status" value="1"/>
</dbReference>
<gene>
    <name evidence="2" type="primary">LOC109479082</name>
</gene>
<keyword evidence="1" id="KW-1185">Reference proteome</keyword>
<protein>
    <submittedName>
        <fullName evidence="2">Uncharacterized protein LOC109479082</fullName>
    </submittedName>
</protein>
<accession>A0A6P4ZZY2</accession>